<dbReference type="EMBL" id="VVYF01000032">
    <property type="protein sequence ID" value="KAA5485939.1"/>
    <property type="molecule type" value="Genomic_DNA"/>
</dbReference>
<keyword evidence="3" id="KW-0808">Transferase</keyword>
<evidence type="ECO:0000313" key="5">
    <source>
        <dbReference type="Proteomes" id="UP000475905"/>
    </source>
</evidence>
<sequence>MRQIIRFLIIDSAYPINTRNIKIANSLCKHYSDREVQMIFCAWNREDKNITSPNNYYIYKKYSPGGQLLRKLFNLFGYFRYLKKCNKCVSPDVIVASHWDMLFLSSIFKKKSQILIYENLDIPSADSSVLLTVLKIVERFALRNTDMIVFASRFYKSLYRSEKYVHSILENKPLLSASHISEHERNATRKINISYIGGVRYLEILKNLVSAVKDNSDVNLFFHGEGHDLKALEKYSEGIDNVYFTGRYEYDKIEYLYYNSDIVWAAYPNKDYNVKYAISNKFHESLHYNVPCIFSEKTSLGDLVLRKEIGFVVDPYSVEKIRELLGRILEEREVLSLVKYKMQEYVVTEKDWESQFQDFTIELNKLIDK</sequence>
<evidence type="ECO:0000313" key="2">
    <source>
        <dbReference type="EMBL" id="KAA5458049.1"/>
    </source>
</evidence>
<protein>
    <submittedName>
        <fullName evidence="3 4">Glycosyltransferase</fullName>
        <ecNumber evidence="4">2.4.-.-</ecNumber>
    </submittedName>
</protein>
<accession>A0A5M6AI14</accession>
<dbReference type="Proteomes" id="UP000491168">
    <property type="component" value="Unassembled WGS sequence"/>
</dbReference>
<keyword evidence="4" id="KW-0328">Glycosyltransferase</keyword>
<gene>
    <name evidence="3" type="ORF">F2Y35_21595</name>
    <name evidence="2" type="ORF">F2Y36_21995</name>
    <name evidence="4" type="ORF">NXW23_17085</name>
</gene>
<dbReference type="RefSeq" id="WP_005678147.1">
    <property type="nucleotide sequence ID" value="NZ_CAXSJX010000014.1"/>
</dbReference>
<dbReference type="Pfam" id="PF00534">
    <property type="entry name" value="Glycos_transf_1"/>
    <property type="match status" value="1"/>
</dbReference>
<name>A0A5M6AI14_9BACE</name>
<dbReference type="GO" id="GO:0016757">
    <property type="term" value="F:glycosyltransferase activity"/>
    <property type="evidence" value="ECO:0007669"/>
    <property type="project" value="UniProtKB-KW"/>
</dbReference>
<reference evidence="5 6" key="1">
    <citation type="journal article" date="2019" name="Nat. Med.">
        <title>A library of human gut bacterial isolates paired with longitudinal multiomics data enables mechanistic microbiome research.</title>
        <authorList>
            <person name="Poyet M."/>
            <person name="Groussin M."/>
            <person name="Gibbons S.M."/>
            <person name="Avila-Pacheco J."/>
            <person name="Jiang X."/>
            <person name="Kearney S.M."/>
            <person name="Perrotta A.R."/>
            <person name="Berdy B."/>
            <person name="Zhao S."/>
            <person name="Lieberman T.D."/>
            <person name="Swanson P.K."/>
            <person name="Smith M."/>
            <person name="Roesemann S."/>
            <person name="Alexander J.E."/>
            <person name="Rich S.A."/>
            <person name="Livny J."/>
            <person name="Vlamakis H."/>
            <person name="Clish C."/>
            <person name="Bullock K."/>
            <person name="Deik A."/>
            <person name="Scott J."/>
            <person name="Pierce K.A."/>
            <person name="Xavier R.J."/>
            <person name="Alm E.J."/>
        </authorList>
    </citation>
    <scope>NUCLEOTIDE SEQUENCE [LARGE SCALE GENOMIC DNA]</scope>
    <source>
        <strain evidence="3 6">BIOML-A21</strain>
        <strain evidence="2 5">BIOML-A31</strain>
    </source>
</reference>
<evidence type="ECO:0000313" key="4">
    <source>
        <dbReference type="EMBL" id="UVQ96029.1"/>
    </source>
</evidence>
<evidence type="ECO:0000313" key="3">
    <source>
        <dbReference type="EMBL" id="KAA5485939.1"/>
    </source>
</evidence>
<dbReference type="InterPro" id="IPR001296">
    <property type="entry name" value="Glyco_trans_1"/>
</dbReference>
<dbReference type="Proteomes" id="UP000475905">
    <property type="component" value="Unassembled WGS sequence"/>
</dbReference>
<dbReference type="KEGG" id="bcac:CGC64_14970"/>
<reference evidence="4" key="2">
    <citation type="submission" date="2022-08" db="EMBL/GenBank/DDBJ databases">
        <title>Genome Sequencing of Bacteroides fragilis Group Isolates with Nanopore Technology.</title>
        <authorList>
            <person name="Tisza M.J."/>
            <person name="Smith D."/>
            <person name="Dekker J.P."/>
        </authorList>
    </citation>
    <scope>NUCLEOTIDE SEQUENCE</scope>
    <source>
        <strain evidence="4">BFG-474</strain>
    </source>
</reference>
<dbReference type="Gene3D" id="3.40.50.2000">
    <property type="entry name" value="Glycogen Phosphorylase B"/>
    <property type="match status" value="2"/>
</dbReference>
<organism evidence="3 6">
    <name type="scientific">Bacteroides caccae</name>
    <dbReference type="NCBI Taxonomy" id="47678"/>
    <lineage>
        <taxon>Bacteria</taxon>
        <taxon>Pseudomonadati</taxon>
        <taxon>Bacteroidota</taxon>
        <taxon>Bacteroidia</taxon>
        <taxon>Bacteroidales</taxon>
        <taxon>Bacteroidaceae</taxon>
        <taxon>Bacteroides</taxon>
    </lineage>
</organism>
<dbReference type="EMBL" id="VVYP01000047">
    <property type="protein sequence ID" value="KAA5458049.1"/>
    <property type="molecule type" value="Genomic_DNA"/>
</dbReference>
<dbReference type="EC" id="2.4.-.-" evidence="4"/>
<proteinExistence type="predicted"/>
<dbReference type="SUPFAM" id="SSF53756">
    <property type="entry name" value="UDP-Glycosyltransferase/glycogen phosphorylase"/>
    <property type="match status" value="1"/>
</dbReference>
<evidence type="ECO:0000259" key="1">
    <source>
        <dbReference type="Pfam" id="PF00534"/>
    </source>
</evidence>
<evidence type="ECO:0000313" key="6">
    <source>
        <dbReference type="Proteomes" id="UP000491168"/>
    </source>
</evidence>
<dbReference type="Proteomes" id="UP001060260">
    <property type="component" value="Chromosome"/>
</dbReference>
<dbReference type="EMBL" id="CP103166">
    <property type="protein sequence ID" value="UVQ96029.1"/>
    <property type="molecule type" value="Genomic_DNA"/>
</dbReference>
<feature type="domain" description="Glycosyl transferase family 1" evidence="1">
    <location>
        <begin position="188"/>
        <end position="334"/>
    </location>
</feature>
<dbReference type="AlphaFoldDB" id="A0A5M6AI14"/>